<dbReference type="AlphaFoldDB" id="A0A0A2LJZ6"/>
<evidence type="ECO:0008006" key="3">
    <source>
        <dbReference type="Google" id="ProtNLM"/>
    </source>
</evidence>
<dbReference type="SUPFAM" id="SSF52402">
    <property type="entry name" value="Adenine nucleotide alpha hydrolases-like"/>
    <property type="match status" value="1"/>
</dbReference>
<sequence>MKNILIPTTVENDILTAVKTAVKYTTGTNCSIVLMMLQKIPNTYSASQFLRETTPPCTPAQNSLLNQCREIVTQTGNCRLLIHHQCGMSAPLLKNLMDHLDTDLVILTRSYKEEKNSLHTTCRQLLLNSKYPILHLGNESEEYNFNKAMYLEYSKVDLGIHEVQKLINEQFSFKIVSQAKIEESIDEMVPHITETISKNNIDILIEARRTAKKSGRKEQSVNQDLGLPLLSVHAEMVT</sequence>
<dbReference type="EMBL" id="JRLV01000016">
    <property type="protein sequence ID" value="KGO79533.1"/>
    <property type="molecule type" value="Genomic_DNA"/>
</dbReference>
<dbReference type="RefSeq" id="WP_035135046.1">
    <property type="nucleotide sequence ID" value="NZ_JRLV01000016.1"/>
</dbReference>
<dbReference type="STRING" id="1406840.Q763_13365"/>
<gene>
    <name evidence="1" type="ORF">Q763_13365</name>
</gene>
<accession>A0A0A2LJZ6</accession>
<evidence type="ECO:0000313" key="2">
    <source>
        <dbReference type="Proteomes" id="UP000030129"/>
    </source>
</evidence>
<name>A0A0A2LJZ6_9FLAO</name>
<comment type="caution">
    <text evidence="1">The sequence shown here is derived from an EMBL/GenBank/DDBJ whole genome shotgun (WGS) entry which is preliminary data.</text>
</comment>
<reference evidence="1 2" key="1">
    <citation type="submission" date="2013-09" db="EMBL/GenBank/DDBJ databases">
        <authorList>
            <person name="Zeng Z."/>
            <person name="Chen C."/>
        </authorList>
    </citation>
    <scope>NUCLEOTIDE SEQUENCE [LARGE SCALE GENOMIC DNA]</scope>
    <source>
        <strain evidence="1 2">F44-8</strain>
    </source>
</reference>
<proteinExistence type="predicted"/>
<dbReference type="eggNOG" id="ENOG5032PNA">
    <property type="taxonomic scope" value="Bacteria"/>
</dbReference>
<evidence type="ECO:0000313" key="1">
    <source>
        <dbReference type="EMBL" id="KGO79533.1"/>
    </source>
</evidence>
<keyword evidence="2" id="KW-1185">Reference proteome</keyword>
<protein>
    <recommendedName>
        <fullName evidence="3">UspA domain-containing protein</fullName>
    </recommendedName>
</protein>
<organism evidence="1 2">
    <name type="scientific">Flavobacterium beibuense F44-8</name>
    <dbReference type="NCBI Taxonomy" id="1406840"/>
    <lineage>
        <taxon>Bacteria</taxon>
        <taxon>Pseudomonadati</taxon>
        <taxon>Bacteroidota</taxon>
        <taxon>Flavobacteriia</taxon>
        <taxon>Flavobacteriales</taxon>
        <taxon>Flavobacteriaceae</taxon>
        <taxon>Flavobacterium</taxon>
    </lineage>
</organism>
<dbReference type="Proteomes" id="UP000030129">
    <property type="component" value="Unassembled WGS sequence"/>
</dbReference>